<organism evidence="8 9">
    <name type="scientific">Maudiozyma saulgeensis</name>
    <dbReference type="NCBI Taxonomy" id="1789683"/>
    <lineage>
        <taxon>Eukaryota</taxon>
        <taxon>Fungi</taxon>
        <taxon>Dikarya</taxon>
        <taxon>Ascomycota</taxon>
        <taxon>Saccharomycotina</taxon>
        <taxon>Saccharomycetes</taxon>
        <taxon>Saccharomycetales</taxon>
        <taxon>Saccharomycetaceae</taxon>
        <taxon>Maudiozyma</taxon>
    </lineage>
</organism>
<dbReference type="OrthoDB" id="27483at2759"/>
<evidence type="ECO:0000256" key="3">
    <source>
        <dbReference type="ARBA" id="ARBA00058488"/>
    </source>
</evidence>
<keyword evidence="9" id="KW-1185">Reference proteome</keyword>
<evidence type="ECO:0000256" key="1">
    <source>
        <dbReference type="ARBA" id="ARBA00004123"/>
    </source>
</evidence>
<evidence type="ECO:0000313" key="8">
    <source>
        <dbReference type="EMBL" id="SMN19788.1"/>
    </source>
</evidence>
<sequence length="858" mass="98927">MTTLQKDDESTFSNTEPKRVKVYILENNEWKDTGTGFCTGEVSTFSPSSSTSIDSNEDVQEKSAFLMVSNEEFPTNILLKSKLEGNIEYQRQEETLIVWKDLEGHDIALSFEESLGCDRLCDFIVQVQKHIAKNISLVAVRSGDEGVGSIHEIITAPVSLPNIDDKQDTEKLYEALKILNENTAYQFLKNETVEFVLQNDYIKILIDYFSVAEDNRALKDLFLLSNIIKTLILYNQRDILENMVDDDHIMGVVGILEYDTEFPNVKSNHREYLKTGAPTFKEILPLENKDLKLIVKKCFRLQFLKDVVLVRFLDDHNFNLFMDIILDLQTCIIDFLEVDPFLDNILKLYDLTKEEEKGFPDLEEKRNDGIKLLHQCVQMSKNLEERDKTKFYKALVRMGLFNVLSYAFYVVTDPNIRILATETIITIIEHDILLIRNAASKNSKLDSRRKSPIPGSQNSEDRLENLTPMSDEMKLLKILSKILLTDKNPGLREQIVQALNTLLHPEGCFNSLDGDFDGMGSGSMLNDFNYRLNPERDNDFTSSTSVNNEYTSEKEMNTSLESLDNDQEFQLQEYFNDFYKLIAPILFSPMIEKKNTTNKINEEKEQYDDFLLIQLVKLISFIGTEHTRITSRKFILESDILKQVCRLIKPGHILQLRLTAVRCIKNIISLDDKYYHRYLMTNNLYDNIFELLEENKQQDNLTNSCIQDFFKIISSKCIASNMDKNSIEELRQQTGITISKKNNFSVLNKYLVNRFRDKLSELLDIPSVGVMISLCEADKNETEKKSKTSNDHMLSKVDTIKEEDEDVPMSLSQTSSVEHSKKSEIRKRVHEDIDQLDVASTNKIETSIPNGLPPKRQN</sequence>
<proteinExistence type="predicted"/>
<dbReference type="SUPFAM" id="SSF48371">
    <property type="entry name" value="ARM repeat"/>
    <property type="match status" value="1"/>
</dbReference>
<dbReference type="Proteomes" id="UP000196158">
    <property type="component" value="Unassembled WGS sequence"/>
</dbReference>
<dbReference type="STRING" id="1789683.A0A1X7R297"/>
<comment type="subcellular location">
    <subcellularLocation>
        <location evidence="1">Nucleus</location>
    </subcellularLocation>
</comment>
<dbReference type="Pfam" id="PF22972">
    <property type="entry name" value="EVH1_PP4R3"/>
    <property type="match status" value="1"/>
</dbReference>
<dbReference type="InterPro" id="IPR011993">
    <property type="entry name" value="PH-like_dom_sf"/>
</dbReference>
<dbReference type="Pfam" id="PF04802">
    <property type="entry name" value="PP4R3"/>
    <property type="match status" value="1"/>
</dbReference>
<dbReference type="GO" id="GO:0005654">
    <property type="term" value="C:nucleoplasm"/>
    <property type="evidence" value="ECO:0007669"/>
    <property type="project" value="TreeGrafter"/>
</dbReference>
<protein>
    <recommendedName>
        <fullName evidence="4">Serine/threonine-protein phosphatase 4 regulatory subunit 3</fullName>
    </recommendedName>
</protein>
<name>A0A1X7R297_9SACH</name>
<evidence type="ECO:0000256" key="5">
    <source>
        <dbReference type="SAM" id="MobiDB-lite"/>
    </source>
</evidence>
<dbReference type="InterPro" id="IPR051137">
    <property type="entry name" value="PP4R3-like"/>
</dbReference>
<dbReference type="InterPro" id="IPR006887">
    <property type="entry name" value="P4R3-like_central_dom"/>
</dbReference>
<feature type="compositionally biased region" description="Polar residues" evidence="5">
    <location>
        <begin position="838"/>
        <end position="849"/>
    </location>
</feature>
<feature type="compositionally biased region" description="Basic and acidic residues" evidence="5">
    <location>
        <begin position="780"/>
        <end position="800"/>
    </location>
</feature>
<dbReference type="InterPro" id="IPR055236">
    <property type="entry name" value="EVH1_PP4R3"/>
</dbReference>
<evidence type="ECO:0000259" key="6">
    <source>
        <dbReference type="Pfam" id="PF04802"/>
    </source>
</evidence>
<gene>
    <name evidence="8" type="ORF">KASA_0O03740G</name>
</gene>
<evidence type="ECO:0000256" key="4">
    <source>
        <dbReference type="ARBA" id="ARBA00068937"/>
    </source>
</evidence>
<dbReference type="InterPro" id="IPR016024">
    <property type="entry name" value="ARM-type_fold"/>
</dbReference>
<dbReference type="GO" id="GO:0010948">
    <property type="term" value="P:negative regulation of cell cycle process"/>
    <property type="evidence" value="ECO:0007669"/>
    <property type="project" value="UniProtKB-ARBA"/>
</dbReference>
<dbReference type="GO" id="GO:0030289">
    <property type="term" value="C:protein phosphatase 4 complex"/>
    <property type="evidence" value="ECO:0007669"/>
    <property type="project" value="TreeGrafter"/>
</dbReference>
<feature type="region of interest" description="Disordered" evidence="5">
    <location>
        <begin position="445"/>
        <end position="466"/>
    </location>
</feature>
<keyword evidence="2" id="KW-0539">Nucleus</keyword>
<dbReference type="PANTHER" id="PTHR23318:SF0">
    <property type="entry name" value="SERINE_THREONINE-PROTEIN PHOSPHATASE 4 REGULATORY SUBUNIT 3"/>
    <property type="match status" value="1"/>
</dbReference>
<dbReference type="FunFam" id="2.30.29.30:FF:000455">
    <property type="entry name" value="Psy2p"/>
    <property type="match status" value="1"/>
</dbReference>
<evidence type="ECO:0000259" key="7">
    <source>
        <dbReference type="Pfam" id="PF22972"/>
    </source>
</evidence>
<feature type="domain" description="Serine/threonine-protein phosphatase 4 regulatory subunit 3-like central" evidence="6">
    <location>
        <begin position="176"/>
        <end position="770"/>
    </location>
</feature>
<evidence type="ECO:0000256" key="2">
    <source>
        <dbReference type="ARBA" id="ARBA00023242"/>
    </source>
</evidence>
<dbReference type="GO" id="GO:0072542">
    <property type="term" value="F:protein phosphatase activator activity"/>
    <property type="evidence" value="ECO:0007669"/>
    <property type="project" value="TreeGrafter"/>
</dbReference>
<dbReference type="PANTHER" id="PTHR23318">
    <property type="entry name" value="ATP SYNTHASE GAMMA-RELATED"/>
    <property type="match status" value="1"/>
</dbReference>
<dbReference type="GO" id="GO:0006974">
    <property type="term" value="P:DNA damage response"/>
    <property type="evidence" value="ECO:0007669"/>
    <property type="project" value="TreeGrafter"/>
</dbReference>
<dbReference type="EMBL" id="FXLY01000004">
    <property type="protein sequence ID" value="SMN19788.1"/>
    <property type="molecule type" value="Genomic_DNA"/>
</dbReference>
<reference evidence="8 9" key="1">
    <citation type="submission" date="2017-04" db="EMBL/GenBank/DDBJ databases">
        <authorList>
            <person name="Afonso C.L."/>
            <person name="Miller P.J."/>
            <person name="Scott M.A."/>
            <person name="Spackman E."/>
            <person name="Goraichik I."/>
            <person name="Dimitrov K.M."/>
            <person name="Suarez D.L."/>
            <person name="Swayne D.E."/>
        </authorList>
    </citation>
    <scope>NUCLEOTIDE SEQUENCE [LARGE SCALE GENOMIC DNA]</scope>
</reference>
<dbReference type="Gene3D" id="2.30.29.30">
    <property type="entry name" value="Pleckstrin-homology domain (PH domain)/Phosphotyrosine-binding domain (PTB)"/>
    <property type="match status" value="1"/>
</dbReference>
<feature type="domain" description="PP4R3 EVH1-like" evidence="7">
    <location>
        <begin position="18"/>
        <end position="131"/>
    </location>
</feature>
<accession>A0A1X7R297</accession>
<comment type="function">
    <text evidence="3">Core regulatory subunit of the histone H2A phosphatase complex, which dephosphorylates H2AS128ph (gamma-H2A) that has been displaced from sites of DNA lesions in the double-stranded DNA break repair process. Dephosphorylation is necessary for efficient recovery from the DNA damage checkpoint.</text>
</comment>
<evidence type="ECO:0000313" key="9">
    <source>
        <dbReference type="Proteomes" id="UP000196158"/>
    </source>
</evidence>
<feature type="region of interest" description="Disordered" evidence="5">
    <location>
        <begin position="780"/>
        <end position="858"/>
    </location>
</feature>
<dbReference type="AlphaFoldDB" id="A0A1X7R297"/>